<evidence type="ECO:0000256" key="1">
    <source>
        <dbReference type="ARBA" id="ARBA00001974"/>
    </source>
</evidence>
<dbReference type="Pfam" id="PF00732">
    <property type="entry name" value="GMC_oxred_N"/>
    <property type="match status" value="1"/>
</dbReference>
<accession>A0ABV6CXE7</accession>
<evidence type="ECO:0000256" key="2">
    <source>
        <dbReference type="ARBA" id="ARBA00010790"/>
    </source>
</evidence>
<evidence type="ECO:0000259" key="5">
    <source>
        <dbReference type="PROSITE" id="PS00624"/>
    </source>
</evidence>
<keyword evidence="7" id="KW-1185">Reference proteome</keyword>
<dbReference type="PANTHER" id="PTHR11552">
    <property type="entry name" value="GLUCOSE-METHANOL-CHOLINE GMC OXIDOREDUCTASE"/>
    <property type="match status" value="1"/>
</dbReference>
<feature type="domain" description="Glucose-methanol-choline oxidoreductase N-terminal" evidence="5">
    <location>
        <begin position="253"/>
        <end position="267"/>
    </location>
</feature>
<reference evidence="6 7" key="1">
    <citation type="submission" date="2024-09" db="EMBL/GenBank/DDBJ databases">
        <authorList>
            <person name="Sun Q."/>
            <person name="Mori K."/>
        </authorList>
    </citation>
    <scope>NUCLEOTIDE SEQUENCE [LARGE SCALE GENOMIC DNA]</scope>
    <source>
        <strain evidence="6 7">CCM 7706</strain>
    </source>
</reference>
<dbReference type="PIRSF" id="PIRSF000137">
    <property type="entry name" value="Alcohol_oxidase"/>
    <property type="match status" value="1"/>
</dbReference>
<dbReference type="SUPFAM" id="SSF51905">
    <property type="entry name" value="FAD/NAD(P)-binding domain"/>
    <property type="match status" value="1"/>
</dbReference>
<keyword evidence="4" id="KW-0274">FAD</keyword>
<dbReference type="EMBL" id="JBHLWK010000012">
    <property type="protein sequence ID" value="MFC0204516.1"/>
    <property type="molecule type" value="Genomic_DNA"/>
</dbReference>
<comment type="similarity">
    <text evidence="2">Belongs to the GMC oxidoreductase family.</text>
</comment>
<dbReference type="InterPro" id="IPR012132">
    <property type="entry name" value="GMC_OxRdtase"/>
</dbReference>
<dbReference type="Gene3D" id="3.30.560.10">
    <property type="entry name" value="Glucose Oxidase, domain 3"/>
    <property type="match status" value="1"/>
</dbReference>
<name>A0ABV6CXE7_9SPHN</name>
<evidence type="ECO:0000256" key="4">
    <source>
        <dbReference type="ARBA" id="ARBA00022827"/>
    </source>
</evidence>
<dbReference type="PANTHER" id="PTHR11552:SF147">
    <property type="entry name" value="CHOLINE DEHYDROGENASE, MITOCHONDRIAL"/>
    <property type="match status" value="1"/>
</dbReference>
<dbReference type="SUPFAM" id="SSF54373">
    <property type="entry name" value="FAD-linked reductases, C-terminal domain"/>
    <property type="match status" value="1"/>
</dbReference>
<gene>
    <name evidence="6" type="ORF">ACFFJC_09550</name>
</gene>
<organism evidence="6 7">
    <name type="scientific">Novosphingobium soli</name>
    <dbReference type="NCBI Taxonomy" id="574956"/>
    <lineage>
        <taxon>Bacteria</taxon>
        <taxon>Pseudomonadati</taxon>
        <taxon>Pseudomonadota</taxon>
        <taxon>Alphaproteobacteria</taxon>
        <taxon>Sphingomonadales</taxon>
        <taxon>Sphingomonadaceae</taxon>
        <taxon>Novosphingobium</taxon>
    </lineage>
</organism>
<dbReference type="RefSeq" id="WP_379487276.1">
    <property type="nucleotide sequence ID" value="NZ_JBHLWK010000012.1"/>
</dbReference>
<dbReference type="InterPro" id="IPR036188">
    <property type="entry name" value="FAD/NAD-bd_sf"/>
</dbReference>
<dbReference type="Gene3D" id="3.50.50.60">
    <property type="entry name" value="FAD/NAD(P)-binding domain"/>
    <property type="match status" value="1"/>
</dbReference>
<comment type="caution">
    <text evidence="6">The sequence shown here is derived from an EMBL/GenBank/DDBJ whole genome shotgun (WGS) entry which is preliminary data.</text>
</comment>
<dbReference type="PROSITE" id="PS00624">
    <property type="entry name" value="GMC_OXRED_2"/>
    <property type="match status" value="1"/>
</dbReference>
<sequence length="527" mass="56931">MGEFDYIIVGGGSAGCVLANRLSADPRRRVLLLEAGGKDDYIWIRVPVGYLYCIGNPRTDWCLSTEAEEGLGGRALKYPRGRVLGGCSSINGMIYMRGQAADYDGWRQAGNAGWAWDEVLPYFKRAEDHYEGGDAFHGSGGEIRVERQRLRWDILEAFRDACEEHGIPHSRDFNTGDNEGAGFFQVTQRKGWRWSAADAFLKPVRSRTNLKVETGALVDRVIVEDGRAVGIAYTLGGEPRQARAAGEVVLAAGAIGSPAILERSGVGDAQRLQDLGIAPLVDRPEVGAGLQDHLQLRCAFRVSGVATLNARAANLFGKALIGLEYALRRSGPMAMAPSQLGVFTRSHARYATPNLEYHVQPLSLAAFGGALDPFPAFTASVCNLRPESRGTTRIVSADPAVPPSIRPNYLSTGEDRRVAAEAIRITRGIVARPALARYHPEEVRPGPEFASEEELQRAAGEIGTTIFHPVGTAAMGSVVDAELRVRGIEALRVIDASIMPRIVSGNTNAPTMMIAEKGAEMVLAARR</sequence>
<dbReference type="Proteomes" id="UP001589798">
    <property type="component" value="Unassembled WGS sequence"/>
</dbReference>
<dbReference type="InterPro" id="IPR007867">
    <property type="entry name" value="GMC_OxRtase_C"/>
</dbReference>
<evidence type="ECO:0000313" key="7">
    <source>
        <dbReference type="Proteomes" id="UP001589798"/>
    </source>
</evidence>
<dbReference type="InterPro" id="IPR000172">
    <property type="entry name" value="GMC_OxRdtase_N"/>
</dbReference>
<keyword evidence="3" id="KW-0285">Flavoprotein</keyword>
<protein>
    <submittedName>
        <fullName evidence="6">GMC family oxidoreductase</fullName>
    </submittedName>
</protein>
<evidence type="ECO:0000313" key="6">
    <source>
        <dbReference type="EMBL" id="MFC0204516.1"/>
    </source>
</evidence>
<dbReference type="Pfam" id="PF05199">
    <property type="entry name" value="GMC_oxred_C"/>
    <property type="match status" value="1"/>
</dbReference>
<evidence type="ECO:0000256" key="3">
    <source>
        <dbReference type="ARBA" id="ARBA00022630"/>
    </source>
</evidence>
<comment type="cofactor">
    <cofactor evidence="1">
        <name>FAD</name>
        <dbReference type="ChEBI" id="CHEBI:57692"/>
    </cofactor>
</comment>
<proteinExistence type="inferred from homology"/>